<evidence type="ECO:0000313" key="1">
    <source>
        <dbReference type="EMBL" id="OGE13862.1"/>
    </source>
</evidence>
<reference evidence="1 2" key="1">
    <citation type="journal article" date="2016" name="Nat. Commun.">
        <title>Thousands of microbial genomes shed light on interconnected biogeochemical processes in an aquifer system.</title>
        <authorList>
            <person name="Anantharaman K."/>
            <person name="Brown C.T."/>
            <person name="Hug L.A."/>
            <person name="Sharon I."/>
            <person name="Castelle C.J."/>
            <person name="Probst A.J."/>
            <person name="Thomas B.C."/>
            <person name="Singh A."/>
            <person name="Wilkins M.J."/>
            <person name="Karaoz U."/>
            <person name="Brodie E.L."/>
            <person name="Williams K.H."/>
            <person name="Hubbard S.S."/>
            <person name="Banfield J.F."/>
        </authorList>
    </citation>
    <scope>NUCLEOTIDE SEQUENCE [LARGE SCALE GENOMIC DNA]</scope>
</reference>
<sequence>MSERRFGPRRPSERPVIHRKDFDKYWPSPWSLYERPSPFRLGPEIESGLHLHFVTKGERKWSEEFALSEQIYKKELAGLPFHEAFGKYLSIMLRVSDIHLPLGKANKPRSISVLSGIQVVLIELLAMEHAEKIPQSYFETMRNQEQLLLETEHPDKWFLPKVKNLIHRVEGWRNIYEWIDLIRKRLGHLKSQLDPQEIQGECSEIAKRISEDRAYGVKNCYFTSPLFLKPNQAFTIFDERLGLPDKIDKYDMPNDTIACIGVGDKPRGKIEVIPLAEEYIHNIKWRGFGTTFTYAIFSVNQSGEISSSVLGAMSPLRYGFERKKALPEYELWRAFMLMRIYDLTKRADVIEKMPSLDKAEREISKGEGGILGIGKKVKRVDYRSLLFPRVKYDATEVVETNESVEQKRFIDRHRVTWFVRRLPIGYNATERGIEYANEHGVTLREGETIVREHFRGKSREEALEKPTKASFR</sequence>
<dbReference type="EMBL" id="MFBY01000017">
    <property type="protein sequence ID" value="OGE13862.1"/>
    <property type="molecule type" value="Genomic_DNA"/>
</dbReference>
<organism evidence="1 2">
    <name type="scientific">Candidatus Curtissbacteria bacterium RIFCSPLOWO2_12_FULL_38_9</name>
    <dbReference type="NCBI Taxonomy" id="1797735"/>
    <lineage>
        <taxon>Bacteria</taxon>
        <taxon>Candidatus Curtissiibacteriota</taxon>
    </lineage>
</organism>
<evidence type="ECO:0000313" key="2">
    <source>
        <dbReference type="Proteomes" id="UP000177300"/>
    </source>
</evidence>
<comment type="caution">
    <text evidence="1">The sequence shown here is derived from an EMBL/GenBank/DDBJ whole genome shotgun (WGS) entry which is preliminary data.</text>
</comment>
<accession>A0A1F5IBW6</accession>
<dbReference type="Proteomes" id="UP000177300">
    <property type="component" value="Unassembled WGS sequence"/>
</dbReference>
<proteinExistence type="predicted"/>
<dbReference type="AlphaFoldDB" id="A0A1F5IBW6"/>
<gene>
    <name evidence="1" type="ORF">A3G14_01790</name>
</gene>
<protein>
    <submittedName>
        <fullName evidence="1">Uncharacterized protein</fullName>
    </submittedName>
</protein>
<name>A0A1F5IBW6_9BACT</name>